<dbReference type="Proteomes" id="UP000566819">
    <property type="component" value="Unassembled WGS sequence"/>
</dbReference>
<comment type="caution">
    <text evidence="1">The sequence shown here is derived from an EMBL/GenBank/DDBJ whole genome shotgun (WGS) entry which is preliminary data.</text>
</comment>
<reference evidence="1 2" key="1">
    <citation type="submission" date="2020-03" db="EMBL/GenBank/DDBJ databases">
        <title>Draft Genome Sequence of Cudoniella acicularis.</title>
        <authorList>
            <person name="Buettner E."/>
            <person name="Kellner H."/>
        </authorList>
    </citation>
    <scope>NUCLEOTIDE SEQUENCE [LARGE SCALE GENOMIC DNA]</scope>
    <source>
        <strain evidence="1 2">DSM 108380</strain>
    </source>
</reference>
<keyword evidence="2" id="KW-1185">Reference proteome</keyword>
<dbReference type="EMBL" id="JAAMPI010000880">
    <property type="protein sequence ID" value="KAF4627979.1"/>
    <property type="molecule type" value="Genomic_DNA"/>
</dbReference>
<organism evidence="1 2">
    <name type="scientific">Cudoniella acicularis</name>
    <dbReference type="NCBI Taxonomy" id="354080"/>
    <lineage>
        <taxon>Eukaryota</taxon>
        <taxon>Fungi</taxon>
        <taxon>Dikarya</taxon>
        <taxon>Ascomycota</taxon>
        <taxon>Pezizomycotina</taxon>
        <taxon>Leotiomycetes</taxon>
        <taxon>Helotiales</taxon>
        <taxon>Tricladiaceae</taxon>
        <taxon>Cudoniella</taxon>
    </lineage>
</organism>
<evidence type="ECO:0000313" key="1">
    <source>
        <dbReference type="EMBL" id="KAF4627979.1"/>
    </source>
</evidence>
<evidence type="ECO:0000313" key="2">
    <source>
        <dbReference type="Proteomes" id="UP000566819"/>
    </source>
</evidence>
<name>A0A8H4RD98_9HELO</name>
<sequence length="127" mass="14806">MRDNCQQNRTVHMLEQNAWRFPKIFNKYAADAMKHRFDNILPLLDSYSDFAIGLMDGLVSPSASMCHIVHAISWAVSGHMEHVGIRRIDILRVCEREIFVVRHATYIERIRRFASVEADVRRQCSCD</sequence>
<accession>A0A8H4RD98</accession>
<gene>
    <name evidence="1" type="ORF">G7Y89_g10174</name>
</gene>
<proteinExistence type="predicted"/>
<protein>
    <submittedName>
        <fullName evidence="1">Uncharacterized protein</fullName>
    </submittedName>
</protein>
<dbReference type="AlphaFoldDB" id="A0A8H4RD98"/>